<feature type="transmembrane region" description="Helical" evidence="7">
    <location>
        <begin position="7"/>
        <end position="27"/>
    </location>
</feature>
<feature type="transmembrane region" description="Helical" evidence="7">
    <location>
        <begin position="134"/>
        <end position="154"/>
    </location>
</feature>
<evidence type="ECO:0000256" key="7">
    <source>
        <dbReference type="SAM" id="Phobius"/>
    </source>
</evidence>
<dbReference type="VEuPathDB" id="VectorBase:LLONM1_010689"/>
<dbReference type="GO" id="GO:0016020">
    <property type="term" value="C:membrane"/>
    <property type="evidence" value="ECO:0007669"/>
    <property type="project" value="UniProtKB-SubCell"/>
</dbReference>
<reference evidence="9" key="1">
    <citation type="journal article" date="2020" name="BMC">
        <title>Leishmania infection induces a limited differential gene expression in the sand fly midgut.</title>
        <authorList>
            <person name="Coutinho-Abreu I.V."/>
            <person name="Serafim T.D."/>
            <person name="Meneses C."/>
            <person name="Kamhawi S."/>
            <person name="Oliveira F."/>
            <person name="Valenzuela J.G."/>
        </authorList>
    </citation>
    <scope>NUCLEOTIDE SEQUENCE</scope>
    <source>
        <strain evidence="9">Jacobina</strain>
        <tissue evidence="9">Midgut</tissue>
    </source>
</reference>
<feature type="transmembrane region" description="Helical" evidence="7">
    <location>
        <begin position="197"/>
        <end position="216"/>
    </location>
</feature>
<keyword evidence="2" id="KW-0813">Transport</keyword>
<keyword evidence="3 7" id="KW-0812">Transmembrane</keyword>
<name>A0A7G3ASS0_LUTLO</name>
<evidence type="ECO:0000256" key="6">
    <source>
        <dbReference type="ARBA" id="ARBA00023136"/>
    </source>
</evidence>
<dbReference type="PANTHER" id="PTHR11662">
    <property type="entry name" value="SOLUTE CARRIER FAMILY 17"/>
    <property type="match status" value="1"/>
</dbReference>
<evidence type="ECO:0000256" key="1">
    <source>
        <dbReference type="ARBA" id="ARBA00004141"/>
    </source>
</evidence>
<keyword evidence="5 7" id="KW-1133">Transmembrane helix</keyword>
<keyword evidence="4" id="KW-0769">Symport</keyword>
<evidence type="ECO:0000259" key="8">
    <source>
        <dbReference type="PROSITE" id="PS50850"/>
    </source>
</evidence>
<dbReference type="InterPro" id="IPR011701">
    <property type="entry name" value="MFS"/>
</dbReference>
<dbReference type="AlphaFoldDB" id="A0A7G3ASS0"/>
<evidence type="ECO:0000256" key="4">
    <source>
        <dbReference type="ARBA" id="ARBA00022847"/>
    </source>
</evidence>
<evidence type="ECO:0000256" key="5">
    <source>
        <dbReference type="ARBA" id="ARBA00022989"/>
    </source>
</evidence>
<accession>A0A7G3ASS0</accession>
<proteinExistence type="predicted"/>
<sequence length="326" mass="35882">MATLGFAGNYAGTVVAMPLSGVLAVSLGWESVFYFFGSLGVVWAVAWLIIVKAGPEDDPFISEEEKTYILKSIGQNEDEKKSIKHPWKAILTSTAVWAIIASHFAENWGFFTLLTQLPTFLKDTLNFELEKTGFISAIPYLAMGCLLGVSGYLADWSQIKGYLTTTQVRKYFNCGAFLAQTVFMMLAAYLLDPVGTVACITVAVGFGAFAWSGFIVNPLDIAPNHASVILGISNTFATIPGIVSPLLTGIITSDKTKEQWQVVFYISSGIYLVGCVIYWFFCRGELQPWAKTNTINDVVESPRSYPEKQVIVNEQFDMTSSEQKKN</sequence>
<dbReference type="InterPro" id="IPR036259">
    <property type="entry name" value="MFS_trans_sf"/>
</dbReference>
<dbReference type="Pfam" id="PF07690">
    <property type="entry name" value="MFS_1"/>
    <property type="match status" value="1"/>
</dbReference>
<feature type="transmembrane region" description="Helical" evidence="7">
    <location>
        <begin position="174"/>
        <end position="191"/>
    </location>
</feature>
<dbReference type="FunFam" id="1.20.1250.20:FF:000003">
    <property type="entry name" value="Solute carrier family 17 member 3"/>
    <property type="match status" value="1"/>
</dbReference>
<evidence type="ECO:0000256" key="2">
    <source>
        <dbReference type="ARBA" id="ARBA00022448"/>
    </source>
</evidence>
<dbReference type="InterPro" id="IPR020846">
    <property type="entry name" value="MFS_dom"/>
</dbReference>
<organism evidence="9">
    <name type="scientific">Lutzomyia longipalpis</name>
    <name type="common">Sand fly</name>
    <dbReference type="NCBI Taxonomy" id="7200"/>
    <lineage>
        <taxon>Eukaryota</taxon>
        <taxon>Metazoa</taxon>
        <taxon>Ecdysozoa</taxon>
        <taxon>Arthropoda</taxon>
        <taxon>Hexapoda</taxon>
        <taxon>Insecta</taxon>
        <taxon>Pterygota</taxon>
        <taxon>Neoptera</taxon>
        <taxon>Endopterygota</taxon>
        <taxon>Diptera</taxon>
        <taxon>Nematocera</taxon>
        <taxon>Psychodoidea</taxon>
        <taxon>Psychodidae</taxon>
        <taxon>Lutzomyia</taxon>
        <taxon>Lutzomyia</taxon>
    </lineage>
</organism>
<feature type="domain" description="Major facilitator superfamily (MFS) profile" evidence="8">
    <location>
        <begin position="1"/>
        <end position="286"/>
    </location>
</feature>
<comment type="subcellular location">
    <subcellularLocation>
        <location evidence="1">Membrane</location>
        <topology evidence="1">Multi-pass membrane protein</topology>
    </subcellularLocation>
</comment>
<feature type="transmembrane region" description="Helical" evidence="7">
    <location>
        <begin position="33"/>
        <end position="51"/>
    </location>
</feature>
<evidence type="ECO:0000313" key="9">
    <source>
        <dbReference type="EMBL" id="MBC1175259.1"/>
    </source>
</evidence>
<feature type="transmembrane region" description="Helical" evidence="7">
    <location>
        <begin position="262"/>
        <end position="281"/>
    </location>
</feature>
<feature type="transmembrane region" description="Helical" evidence="7">
    <location>
        <begin position="228"/>
        <end position="250"/>
    </location>
</feature>
<protein>
    <submittedName>
        <fullName evidence="9">Putative permease of the major facilitator superfamily protein</fullName>
    </submittedName>
</protein>
<keyword evidence="6 7" id="KW-0472">Membrane</keyword>
<dbReference type="GO" id="GO:0015293">
    <property type="term" value="F:symporter activity"/>
    <property type="evidence" value="ECO:0007669"/>
    <property type="project" value="UniProtKB-KW"/>
</dbReference>
<dbReference type="SUPFAM" id="SSF103473">
    <property type="entry name" value="MFS general substrate transporter"/>
    <property type="match status" value="1"/>
</dbReference>
<feature type="transmembrane region" description="Helical" evidence="7">
    <location>
        <begin position="89"/>
        <end position="114"/>
    </location>
</feature>
<dbReference type="Gene3D" id="1.20.1250.20">
    <property type="entry name" value="MFS general substrate transporter like domains"/>
    <property type="match status" value="2"/>
</dbReference>
<dbReference type="EMBL" id="GITU01006556">
    <property type="protein sequence ID" value="MBC1175259.1"/>
    <property type="molecule type" value="Transcribed_RNA"/>
</dbReference>
<dbReference type="InterPro" id="IPR050382">
    <property type="entry name" value="MFS_Na/Anion_cotransporter"/>
</dbReference>
<dbReference type="PROSITE" id="PS50850">
    <property type="entry name" value="MFS"/>
    <property type="match status" value="1"/>
</dbReference>
<dbReference type="PANTHER" id="PTHR11662:SF455">
    <property type="entry name" value="GH23975P"/>
    <property type="match status" value="1"/>
</dbReference>
<dbReference type="GO" id="GO:0006820">
    <property type="term" value="P:monoatomic anion transport"/>
    <property type="evidence" value="ECO:0007669"/>
    <property type="project" value="TreeGrafter"/>
</dbReference>
<evidence type="ECO:0000256" key="3">
    <source>
        <dbReference type="ARBA" id="ARBA00022692"/>
    </source>
</evidence>